<dbReference type="GO" id="GO:0005634">
    <property type="term" value="C:nucleus"/>
    <property type="evidence" value="ECO:0007669"/>
    <property type="project" value="TreeGrafter"/>
</dbReference>
<feature type="compositionally biased region" description="Low complexity" evidence="2">
    <location>
        <begin position="1104"/>
        <end position="1116"/>
    </location>
</feature>
<dbReference type="Gene3D" id="3.90.70.10">
    <property type="entry name" value="Cysteine proteinases"/>
    <property type="match status" value="1"/>
</dbReference>
<feature type="region of interest" description="Disordered" evidence="2">
    <location>
        <begin position="876"/>
        <end position="901"/>
    </location>
</feature>
<feature type="compositionally biased region" description="Low complexity" evidence="2">
    <location>
        <begin position="59"/>
        <end position="74"/>
    </location>
</feature>
<feature type="region of interest" description="Disordered" evidence="2">
    <location>
        <begin position="715"/>
        <end position="749"/>
    </location>
</feature>
<dbReference type="GO" id="GO:0005829">
    <property type="term" value="C:cytosol"/>
    <property type="evidence" value="ECO:0007669"/>
    <property type="project" value="TreeGrafter"/>
</dbReference>
<feature type="region of interest" description="Disordered" evidence="2">
    <location>
        <begin position="767"/>
        <end position="846"/>
    </location>
</feature>
<feature type="compositionally biased region" description="Polar residues" evidence="2">
    <location>
        <begin position="658"/>
        <end position="672"/>
    </location>
</feature>
<feature type="compositionally biased region" description="Low complexity" evidence="2">
    <location>
        <begin position="787"/>
        <end position="807"/>
    </location>
</feature>
<organism evidence="4 5">
    <name type="scientific">Chlamydomonas schloesseri</name>
    <dbReference type="NCBI Taxonomy" id="2026947"/>
    <lineage>
        <taxon>Eukaryota</taxon>
        <taxon>Viridiplantae</taxon>
        <taxon>Chlorophyta</taxon>
        <taxon>core chlorophytes</taxon>
        <taxon>Chlorophyceae</taxon>
        <taxon>CS clade</taxon>
        <taxon>Chlamydomonadales</taxon>
        <taxon>Chlamydomonadaceae</taxon>
        <taxon>Chlamydomonas</taxon>
    </lineage>
</organism>
<comment type="caution">
    <text evidence="4">The sequence shown here is derived from an EMBL/GenBank/DDBJ whole genome shotgun (WGS) entry which is preliminary data.</text>
</comment>
<dbReference type="InterPro" id="IPR050164">
    <property type="entry name" value="Peptidase_C19"/>
</dbReference>
<feature type="domain" description="USP" evidence="3">
    <location>
        <begin position="300"/>
        <end position="605"/>
    </location>
</feature>
<feature type="region of interest" description="Disordered" evidence="2">
    <location>
        <begin position="609"/>
        <end position="640"/>
    </location>
</feature>
<protein>
    <recommendedName>
        <fullName evidence="3">USP domain-containing protein</fullName>
    </recommendedName>
</protein>
<evidence type="ECO:0000256" key="2">
    <source>
        <dbReference type="SAM" id="MobiDB-lite"/>
    </source>
</evidence>
<feature type="compositionally biased region" description="Basic and acidic residues" evidence="2">
    <location>
        <begin position="144"/>
        <end position="158"/>
    </location>
</feature>
<gene>
    <name evidence="4" type="ORF">HYH02_015220</name>
</gene>
<dbReference type="PROSITE" id="PS50235">
    <property type="entry name" value="USP_3"/>
    <property type="match status" value="1"/>
</dbReference>
<feature type="compositionally biased region" description="Polar residues" evidence="2">
    <location>
        <begin position="172"/>
        <end position="182"/>
    </location>
</feature>
<dbReference type="GO" id="GO:0016579">
    <property type="term" value="P:protein deubiquitination"/>
    <property type="evidence" value="ECO:0007669"/>
    <property type="project" value="InterPro"/>
</dbReference>
<evidence type="ECO:0000259" key="3">
    <source>
        <dbReference type="PROSITE" id="PS50235"/>
    </source>
</evidence>
<evidence type="ECO:0000313" key="4">
    <source>
        <dbReference type="EMBL" id="KAG2424236.1"/>
    </source>
</evidence>
<dbReference type="SUPFAM" id="SSF54001">
    <property type="entry name" value="Cysteine proteinases"/>
    <property type="match status" value="1"/>
</dbReference>
<dbReference type="Proteomes" id="UP000613740">
    <property type="component" value="Unassembled WGS sequence"/>
</dbReference>
<feature type="region of interest" description="Disordered" evidence="2">
    <location>
        <begin position="1062"/>
        <end position="1181"/>
    </location>
</feature>
<feature type="compositionally biased region" description="Polar residues" evidence="2">
    <location>
        <begin position="1124"/>
        <end position="1137"/>
    </location>
</feature>
<dbReference type="InterPro" id="IPR038765">
    <property type="entry name" value="Papain-like_cys_pep_sf"/>
</dbReference>
<dbReference type="CDD" id="cd02257">
    <property type="entry name" value="Peptidase_C19"/>
    <property type="match status" value="1"/>
</dbReference>
<reference evidence="4" key="1">
    <citation type="journal article" date="2020" name="bioRxiv">
        <title>Comparative genomics of Chlamydomonas.</title>
        <authorList>
            <person name="Craig R.J."/>
            <person name="Hasan A.R."/>
            <person name="Ness R.W."/>
            <person name="Keightley P.D."/>
        </authorList>
    </citation>
    <scope>NUCLEOTIDE SEQUENCE</scope>
    <source>
        <strain evidence="4">CCAP 11/173</strain>
    </source>
</reference>
<keyword evidence="5" id="KW-1185">Reference proteome</keyword>
<sequence length="2231" mass="231662">MQRAKLNAYDFGEDGSEPEKILPVLAEYSAWLELLRLLPTDAQNSAPAKAAEAEAQAKAAEAAASSSQPSAAASTTLAVPPQDAPLKWQQQAASTGGGALWRGRSVGAASAIVAQQPPGVAWCHSLLGTSPATALQSSSQAEGGSKRYGAESDSDKVTRAATISCAEPRPPASTTSAPQWQQPREGPTWCRAAHRSGQLSASSAAPLLQCTLPAVHKSGANQGYSAVSPSGKAQAASPRGTFLDVLLRANRSPPAPLRGGLQAGSMGLDVAAATHRDVHGSPSAASAASLSSAARPAGVVGLPNPSGTACSLNSILQALNAVPELVAAFCRPAPGLWSKEARVAPLISKLMQAMQSGQRVDATTVSDLWSLVTARMEADAAKQQDVHEVFTHLAGALQEEGAERSIMEVIFGFTMQSTLSCQCCGFASHSIGYHITVQVPTDGDHAQISEVMEAAFKEEKNIGARCPRPETLNNVPCGEKACVSKQLQPAEAPPVLAVMLQRVAHSSGSTSSTKTHTVVELGTEGLTMRYNRLLESGGSCPSKQQYKLFATINHRGRNTYEGHYYADVHSSAYDGKWYRCSDEAVAEVAPPSASDCAYMLLYRRVDARPPQGASPGGSAGQARSLLLGPSCSRSSSGQRTAADGRGLLMSTCNFSACSPPASTSPLLQTRSDQNSERRQRGPMAALATARAPAVVTATNCNPVSLPGQCNGCSGGSGGGTSAVPPTSRDAPPPQSRRSTRLGTGGVRGVQATGTAPVAAATSGVLPAANDAPLLPSRRSTRPGAGGAQTTDKAPAAAVAVATSSDTGASGGVGTGNSTVPPTARAIPPPQSRRSTRLGPGRRGVQATGAVPAAAVATSSGGGAGICAGTGTSSVVPTANDAPPPPSCPSTRLGGGSGGEVSSTSVTAAATAAAGKSGIIAAAAATPSAASGRGRSFSAEADDARIIQEEASQLWRQASCREKPAGPSVRSDEASAGVATGMKEDAIPLVIGVVAAGSYDQPCARSPPPVVSTTLPSPHKAPWQKESSSAIIEHPAAASHQRCVPICGGCGGPPLTAAEPEGMEAGAAADARDAEELAVEGQTGASTSAAGHIDEGVSAGHRPGRWSSGSRGSASSSVVPLATTAGRSTLEAATTGVQQEEAGTAGGRRQSSGCSGNGSPPPHSQQPAAGRRRAAEVHGATARAEDGALVEQYSSKQGAAVAAASSNGAVVIASKAEPAAAAVERAGADAAAAEMVVAADRLQRCVAPAGSGGSGMAGAEAVEMNNQRCKVPAGGSSNGGQIMAHREWYMHAGEEMIKTWAEAMQRLGDHTSQTLLGLNVLILGLVLLRQSKTGASQPWKRGSTLATLKKQLQQEASAQRLNLDACLTWAWIGAAGYAGSPLNSESFKVAMTTVQNCLEVESNAIGEGRSNRVFKVAGLDGVVMRTRKAKPPAQLLDAIYQQGPAIFNHLLVAGMPQPNLQSTAVGVIVKGLWPQVNGRVVDPTNRDEVLSLAQSARNVTIVMVLEKLVPLDTAAAHLGAIARRRKEGVCYLSVLMSMLNSVLRSASGLLLQGYWAKVDVKANNCAARPQHSLDQQAMVSMPVSWQPDDSHQQLAPTLKASGAACTAGFRTFELDTDSIDMCEYGVKDSYVKGNVDEECLQRYKPAARMLSSSMAQIEVAGFKTAVMVEQLLAMANGDDTSAGSTAWENAWAREENKNKVMHIGRPAAWRVTGDASGVLGVLYPEEMPSAVLAQVLAALMHPLPSRRKYLPDLLPRLSCTTDALNARTLRLPNAARDQSSEGVFANLCSGPQTDVLEELCGEVLQNWAGDPFVAATLTPLLELLYQAAYHTWPAGPINDFMQRLLKLAVLCDAIHVKMQDGKRRPNLLMLQRKTCHHDRTLTHLLAATGNTEAYLNVLNTLYTAGFVYKVASIMNAIDENQDTDVMLAGVHGQLEPILAKFYFTLEKLRELDGNVAQGWLLWVSSTSELGSFLTILCSLHNGHNKLRRWAYIPPKLQLPQGIKELSPLTSALDGVQQKVLQKLADYNVPAAAVLQATPRAPAPQHVEPDQLLLQVIRAALQVPRACANKTTLQAFVTQQVHDMLKAKTAPELGGDTAFHMLAAMAGLLPEVHGDVKSLYGPDIASACLVEKNKDGHTPVEVLLDCHPVVMSKAGLAGLASLAALPDTANAPKGLCKLVPTLRSFVEDLVREVAVDTANGTGQLEGARAVIAACGEQLQELDSWASQMQISVG</sequence>
<dbReference type="PROSITE" id="PS00973">
    <property type="entry name" value="USP_2"/>
    <property type="match status" value="1"/>
</dbReference>
<dbReference type="InterPro" id="IPR018200">
    <property type="entry name" value="USP_CS"/>
</dbReference>
<dbReference type="InterPro" id="IPR028889">
    <property type="entry name" value="USP"/>
</dbReference>
<dbReference type="Pfam" id="PF00443">
    <property type="entry name" value="UCH"/>
    <property type="match status" value="1"/>
</dbReference>
<feature type="region of interest" description="Disordered" evidence="2">
    <location>
        <begin position="59"/>
        <end position="80"/>
    </location>
</feature>
<accession>A0A835SQQ4</accession>
<dbReference type="PANTHER" id="PTHR24006">
    <property type="entry name" value="UBIQUITIN CARBOXYL-TERMINAL HYDROLASE"/>
    <property type="match status" value="1"/>
</dbReference>
<dbReference type="GO" id="GO:0004843">
    <property type="term" value="F:cysteine-type deubiquitinase activity"/>
    <property type="evidence" value="ECO:0007669"/>
    <property type="project" value="InterPro"/>
</dbReference>
<comment type="similarity">
    <text evidence="1">Belongs to the peptidase C19 family.</text>
</comment>
<name>A0A835SQQ4_9CHLO</name>
<feature type="region of interest" description="Disordered" evidence="2">
    <location>
        <begin position="134"/>
        <end position="185"/>
    </location>
</feature>
<dbReference type="EMBL" id="JAEHOD010000127">
    <property type="protein sequence ID" value="KAG2424236.1"/>
    <property type="molecule type" value="Genomic_DNA"/>
</dbReference>
<feature type="region of interest" description="Disordered" evidence="2">
    <location>
        <begin position="658"/>
        <end position="688"/>
    </location>
</feature>
<dbReference type="OrthoDB" id="552341at2759"/>
<evidence type="ECO:0000313" key="5">
    <source>
        <dbReference type="Proteomes" id="UP000613740"/>
    </source>
</evidence>
<evidence type="ECO:0000256" key="1">
    <source>
        <dbReference type="ARBA" id="ARBA00009085"/>
    </source>
</evidence>
<proteinExistence type="inferred from homology"/>
<dbReference type="InterPro" id="IPR001394">
    <property type="entry name" value="Peptidase_C19_UCH"/>
</dbReference>